<dbReference type="GO" id="GO:0003858">
    <property type="term" value="F:3-hydroxybutyrate dehydrogenase activity"/>
    <property type="evidence" value="ECO:0007669"/>
    <property type="project" value="UniProtKB-EC"/>
</dbReference>
<protein>
    <submittedName>
        <fullName evidence="5">3-hydroxybutyrate dehydrogenase</fullName>
        <ecNumber evidence="5">1.1.1.30</ecNumber>
    </submittedName>
</protein>
<comment type="similarity">
    <text evidence="1 3">Belongs to the short-chain dehydrogenases/reductases (SDR) family.</text>
</comment>
<keyword evidence="2 5" id="KW-0560">Oxidoreductase</keyword>
<dbReference type="EC" id="1.1.1.30" evidence="5"/>
<dbReference type="PRINTS" id="PR00081">
    <property type="entry name" value="GDHRDH"/>
</dbReference>
<dbReference type="PANTHER" id="PTHR42879">
    <property type="entry name" value="3-OXOACYL-(ACYL-CARRIER-PROTEIN) REDUCTASE"/>
    <property type="match status" value="1"/>
</dbReference>
<dbReference type="NCBIfam" id="NF009093">
    <property type="entry name" value="PRK12429.1"/>
    <property type="match status" value="1"/>
</dbReference>
<dbReference type="InterPro" id="IPR011294">
    <property type="entry name" value="3-OHbutyrate_DH"/>
</dbReference>
<evidence type="ECO:0000313" key="5">
    <source>
        <dbReference type="EMBL" id="QKW52856.1"/>
    </source>
</evidence>
<feature type="region of interest" description="Disordered" evidence="4">
    <location>
        <begin position="80"/>
        <end position="100"/>
    </location>
</feature>
<dbReference type="InterPro" id="IPR002347">
    <property type="entry name" value="SDR_fam"/>
</dbReference>
<evidence type="ECO:0000256" key="3">
    <source>
        <dbReference type="RuleBase" id="RU000363"/>
    </source>
</evidence>
<reference evidence="5 6" key="1">
    <citation type="submission" date="2020-06" db="EMBL/GenBank/DDBJ databases">
        <title>Genome mining for natural products.</title>
        <authorList>
            <person name="Zhang B."/>
            <person name="Shi J."/>
            <person name="Ge H."/>
        </authorList>
    </citation>
    <scope>NUCLEOTIDE SEQUENCE [LARGE SCALE GENOMIC DNA]</scope>
    <source>
        <strain evidence="5 6">NA00687</strain>
    </source>
</reference>
<dbReference type="Gene3D" id="3.40.50.720">
    <property type="entry name" value="NAD(P)-binding Rossmann-like Domain"/>
    <property type="match status" value="1"/>
</dbReference>
<dbReference type="Proteomes" id="UP000509303">
    <property type="component" value="Chromosome"/>
</dbReference>
<dbReference type="NCBIfam" id="TIGR01963">
    <property type="entry name" value="PHB_DH"/>
    <property type="match status" value="1"/>
</dbReference>
<dbReference type="EMBL" id="CP054929">
    <property type="protein sequence ID" value="QKW52856.1"/>
    <property type="molecule type" value="Genomic_DNA"/>
</dbReference>
<name>A0A7H8NEP7_9ACTN</name>
<dbReference type="AlphaFoldDB" id="A0A7H8NEP7"/>
<proteinExistence type="inferred from homology"/>
<dbReference type="GO" id="GO:0032787">
    <property type="term" value="P:monocarboxylic acid metabolic process"/>
    <property type="evidence" value="ECO:0007669"/>
    <property type="project" value="UniProtKB-ARBA"/>
</dbReference>
<dbReference type="InterPro" id="IPR050259">
    <property type="entry name" value="SDR"/>
</dbReference>
<gene>
    <name evidence="5" type="ORF">HUT08_28670</name>
</gene>
<dbReference type="RefSeq" id="WP_176164566.1">
    <property type="nucleotide sequence ID" value="NZ_CP054929.1"/>
</dbReference>
<sequence length="298" mass="30167">MSLPANPPAAHPATPAAAHPAAPAAIPLDLSGRTALVTGAASGIGRACALRLAAAGARVRAVDRDADGLAALHAAATQAGSGAESGAGAEKAAGAGPLAGELQPHPLDLTDLDAAERAADGVDVLVNNAGLQLVRPLHEFPPEDFETMLTVMLTAPFRLIRGALPHMYAQGWGRVVNISSVHGLRASAYKSAYVAAKHGLEGLSKVTALEGAPHGVTSNCVNPGYVRTPLVERQVADQAATHGVPADRVVTDVLLTRPAIKRMVEPAEVAEAVAYLCAPQSSMITGASLSLDGGWAAS</sequence>
<dbReference type="PROSITE" id="PS00061">
    <property type="entry name" value="ADH_SHORT"/>
    <property type="match status" value="1"/>
</dbReference>
<dbReference type="Pfam" id="PF00106">
    <property type="entry name" value="adh_short"/>
    <property type="match status" value="1"/>
</dbReference>
<keyword evidence="6" id="KW-1185">Reference proteome</keyword>
<evidence type="ECO:0000256" key="1">
    <source>
        <dbReference type="ARBA" id="ARBA00006484"/>
    </source>
</evidence>
<dbReference type="FunFam" id="3.40.50.720:FF:000084">
    <property type="entry name" value="Short-chain dehydrogenase reductase"/>
    <property type="match status" value="1"/>
</dbReference>
<evidence type="ECO:0000313" key="6">
    <source>
        <dbReference type="Proteomes" id="UP000509303"/>
    </source>
</evidence>
<dbReference type="SUPFAM" id="SSF51735">
    <property type="entry name" value="NAD(P)-binding Rossmann-fold domains"/>
    <property type="match status" value="1"/>
</dbReference>
<dbReference type="InterPro" id="IPR020904">
    <property type="entry name" value="Sc_DH/Rdtase_CS"/>
</dbReference>
<accession>A0A7H8NEP7</accession>
<organism evidence="5 6">
    <name type="scientific">Streptomyces buecherae</name>
    <dbReference type="NCBI Taxonomy" id="2763006"/>
    <lineage>
        <taxon>Bacteria</taxon>
        <taxon>Bacillati</taxon>
        <taxon>Actinomycetota</taxon>
        <taxon>Actinomycetes</taxon>
        <taxon>Kitasatosporales</taxon>
        <taxon>Streptomycetaceae</taxon>
        <taxon>Streptomyces</taxon>
    </lineage>
</organism>
<evidence type="ECO:0000256" key="2">
    <source>
        <dbReference type="ARBA" id="ARBA00023002"/>
    </source>
</evidence>
<evidence type="ECO:0000256" key="4">
    <source>
        <dbReference type="SAM" id="MobiDB-lite"/>
    </source>
</evidence>
<dbReference type="PRINTS" id="PR00080">
    <property type="entry name" value="SDRFAMILY"/>
</dbReference>
<dbReference type="PANTHER" id="PTHR42879:SF2">
    <property type="entry name" value="3-OXOACYL-[ACYL-CARRIER-PROTEIN] REDUCTASE FABG"/>
    <property type="match status" value="1"/>
</dbReference>
<dbReference type="InterPro" id="IPR036291">
    <property type="entry name" value="NAD(P)-bd_dom_sf"/>
</dbReference>